<dbReference type="GO" id="GO:0005886">
    <property type="term" value="C:plasma membrane"/>
    <property type="evidence" value="ECO:0007669"/>
    <property type="project" value="InterPro"/>
</dbReference>
<feature type="transmembrane region" description="Helical" evidence="7">
    <location>
        <begin position="144"/>
        <end position="164"/>
    </location>
</feature>
<evidence type="ECO:0000256" key="6">
    <source>
        <dbReference type="ARBA" id="ARBA00023136"/>
    </source>
</evidence>
<keyword evidence="6 7" id="KW-0472">Membrane</keyword>
<evidence type="ECO:0000313" key="8">
    <source>
        <dbReference type="EMBL" id="MBS4537056.1"/>
    </source>
</evidence>
<evidence type="ECO:0000256" key="4">
    <source>
        <dbReference type="ARBA" id="ARBA00022692"/>
    </source>
</evidence>
<sequence>MRPIFFKYGPISITWYMAFGVILTIVGYIMLKLLAKDNKYKKELEDYYFIELIAGFIGSRLVYVLFNFSLYKGNLFDAIRINHYNLNLIGGVMIALLVLYIGTKFKKLPFFQILNPLLIPFYFSMAVGVWAFEFEGILSSVSQVQTVSFSILFILALILHSLTVEKFKKSGLVILFISMIGYYGISIFY</sequence>
<keyword evidence="8" id="KW-0328">Glycosyltransferase</keyword>
<keyword evidence="9" id="KW-1185">Reference proteome</keyword>
<protein>
    <submittedName>
        <fullName evidence="8">Prolipoprotein diacylglyceryl transferase</fullName>
        <ecNumber evidence="8">2.4.99.-</ecNumber>
    </submittedName>
</protein>
<evidence type="ECO:0000256" key="3">
    <source>
        <dbReference type="ARBA" id="ARBA00022679"/>
    </source>
</evidence>
<reference evidence="8" key="1">
    <citation type="submission" date="2019-12" db="EMBL/GenBank/DDBJ databases">
        <title>Clostridiaceae gen. nov. sp. nov., isolated from sediment in Xinjiang, China.</title>
        <authorList>
            <person name="Zhang R."/>
        </authorList>
    </citation>
    <scope>NUCLEOTIDE SEQUENCE</scope>
    <source>
        <strain evidence="8">D2Q-11</strain>
    </source>
</reference>
<keyword evidence="5 7" id="KW-1133">Transmembrane helix</keyword>
<gene>
    <name evidence="8" type="ORF">GOQ27_01195</name>
</gene>
<evidence type="ECO:0000313" key="9">
    <source>
        <dbReference type="Proteomes" id="UP000724672"/>
    </source>
</evidence>
<name>A0A942UUH1_9FIRM</name>
<dbReference type="GO" id="GO:0008961">
    <property type="term" value="F:phosphatidylglycerol-prolipoprotein diacylglyceryl transferase activity"/>
    <property type="evidence" value="ECO:0007669"/>
    <property type="project" value="InterPro"/>
</dbReference>
<dbReference type="PANTHER" id="PTHR30589:SF0">
    <property type="entry name" value="PHOSPHATIDYLGLYCEROL--PROLIPOPROTEIN DIACYLGLYCERYL TRANSFERASE"/>
    <property type="match status" value="1"/>
</dbReference>
<comment type="similarity">
    <text evidence="1">Belongs to the Lgt family.</text>
</comment>
<evidence type="ECO:0000256" key="1">
    <source>
        <dbReference type="ARBA" id="ARBA00007150"/>
    </source>
</evidence>
<dbReference type="PANTHER" id="PTHR30589">
    <property type="entry name" value="PROLIPOPROTEIN DIACYLGLYCERYL TRANSFERASE"/>
    <property type="match status" value="1"/>
</dbReference>
<feature type="transmembrane region" description="Helical" evidence="7">
    <location>
        <begin position="171"/>
        <end position="188"/>
    </location>
</feature>
<keyword evidence="4 7" id="KW-0812">Transmembrane</keyword>
<dbReference type="GO" id="GO:0042158">
    <property type="term" value="P:lipoprotein biosynthetic process"/>
    <property type="evidence" value="ECO:0007669"/>
    <property type="project" value="InterPro"/>
</dbReference>
<dbReference type="AlphaFoldDB" id="A0A942UUH1"/>
<evidence type="ECO:0000256" key="2">
    <source>
        <dbReference type="ARBA" id="ARBA00022475"/>
    </source>
</evidence>
<evidence type="ECO:0000256" key="5">
    <source>
        <dbReference type="ARBA" id="ARBA00022989"/>
    </source>
</evidence>
<keyword evidence="3 8" id="KW-0808">Transferase</keyword>
<dbReference type="Proteomes" id="UP000724672">
    <property type="component" value="Unassembled WGS sequence"/>
</dbReference>
<dbReference type="Pfam" id="PF01790">
    <property type="entry name" value="LGT"/>
    <property type="match status" value="1"/>
</dbReference>
<accession>A0A942UUH1</accession>
<feature type="transmembrane region" description="Helical" evidence="7">
    <location>
        <begin position="47"/>
        <end position="71"/>
    </location>
</feature>
<keyword evidence="2" id="KW-1003">Cell membrane</keyword>
<feature type="transmembrane region" description="Helical" evidence="7">
    <location>
        <begin position="13"/>
        <end position="35"/>
    </location>
</feature>
<dbReference type="EC" id="2.4.99.-" evidence="8"/>
<dbReference type="InterPro" id="IPR001640">
    <property type="entry name" value="Lgt"/>
</dbReference>
<evidence type="ECO:0000256" key="7">
    <source>
        <dbReference type="SAM" id="Phobius"/>
    </source>
</evidence>
<dbReference type="RefSeq" id="WP_203364986.1">
    <property type="nucleotide sequence ID" value="NZ_WSFT01000009.1"/>
</dbReference>
<comment type="caution">
    <text evidence="8">The sequence shown here is derived from an EMBL/GenBank/DDBJ whole genome shotgun (WGS) entry which is preliminary data.</text>
</comment>
<feature type="transmembrane region" description="Helical" evidence="7">
    <location>
        <begin position="83"/>
        <end position="101"/>
    </location>
</feature>
<dbReference type="EMBL" id="WSFT01000009">
    <property type="protein sequence ID" value="MBS4537056.1"/>
    <property type="molecule type" value="Genomic_DNA"/>
</dbReference>
<feature type="transmembrane region" description="Helical" evidence="7">
    <location>
        <begin position="113"/>
        <end position="132"/>
    </location>
</feature>
<organism evidence="8 9">
    <name type="scientific">Anaeromonas frigoriresistens</name>
    <dbReference type="NCBI Taxonomy" id="2683708"/>
    <lineage>
        <taxon>Bacteria</taxon>
        <taxon>Bacillati</taxon>
        <taxon>Bacillota</taxon>
        <taxon>Tissierellia</taxon>
        <taxon>Tissierellales</taxon>
        <taxon>Thermohalobacteraceae</taxon>
        <taxon>Anaeromonas</taxon>
    </lineage>
</organism>
<proteinExistence type="inferred from homology"/>